<gene>
    <name evidence="1" type="ORF">OBO34_19565</name>
</gene>
<dbReference type="EMBL" id="JAOSHN010000010">
    <property type="protein sequence ID" value="MCU7380514.1"/>
    <property type="molecule type" value="Genomic_DNA"/>
</dbReference>
<evidence type="ECO:0008006" key="3">
    <source>
        <dbReference type="Google" id="ProtNLM"/>
    </source>
</evidence>
<reference evidence="1" key="1">
    <citation type="submission" date="2022-09" db="EMBL/GenBank/DDBJ databases">
        <title>Culturomic study of gut microbiota in children with autism spectrum disorder.</title>
        <authorList>
            <person name="Efimov B.A."/>
            <person name="Chaplin A.V."/>
            <person name="Sokolova S.R."/>
            <person name="Pikina A.P."/>
            <person name="Korzhanova M."/>
            <person name="Belova V."/>
            <person name="Korostin D."/>
        </authorList>
    </citation>
    <scope>NUCLEOTIDE SEQUENCE</scope>
    <source>
        <strain evidence="1">ASD5510</strain>
    </source>
</reference>
<proteinExistence type="predicted"/>
<name>A0A9J6QYI1_9FIRM</name>
<evidence type="ECO:0000313" key="2">
    <source>
        <dbReference type="Proteomes" id="UP001065549"/>
    </source>
</evidence>
<sequence length="144" mass="15382">MASSISLEQIVQEMVESIKSQIPARSVRVANELRNAAMVVLSGARSGRAYGGHIASAPGEPPANRNGTFRKSWEPTTLPIGGGGSIARIESGLTVGSKKSYVLGELLEGGTSKMAPRPHHDRILQKAKPQAERIYNEPYLGGFK</sequence>
<protein>
    <recommendedName>
        <fullName evidence="3">HK97 gp10 family phage protein</fullName>
    </recommendedName>
</protein>
<dbReference type="Proteomes" id="UP001065549">
    <property type="component" value="Unassembled WGS sequence"/>
</dbReference>
<dbReference type="AlphaFoldDB" id="A0A9J6QYI1"/>
<accession>A0A9J6QYI1</accession>
<keyword evidence="2" id="KW-1185">Reference proteome</keyword>
<organism evidence="1 2">
    <name type="scientific">Hominibacterium faecale</name>
    <dbReference type="NCBI Taxonomy" id="2839743"/>
    <lineage>
        <taxon>Bacteria</taxon>
        <taxon>Bacillati</taxon>
        <taxon>Bacillota</taxon>
        <taxon>Clostridia</taxon>
        <taxon>Peptostreptococcales</taxon>
        <taxon>Anaerovoracaceae</taxon>
        <taxon>Hominibacterium</taxon>
    </lineage>
</organism>
<comment type="caution">
    <text evidence="1">The sequence shown here is derived from an EMBL/GenBank/DDBJ whole genome shotgun (WGS) entry which is preliminary data.</text>
</comment>
<evidence type="ECO:0000313" key="1">
    <source>
        <dbReference type="EMBL" id="MCU7380514.1"/>
    </source>
</evidence>
<dbReference type="RefSeq" id="WP_269478764.1">
    <property type="nucleotide sequence ID" value="NZ_JAOSHN010000010.1"/>
</dbReference>